<dbReference type="Proteomes" id="UP000824721">
    <property type="component" value="Chromosome"/>
</dbReference>
<dbReference type="Gene3D" id="3.20.20.190">
    <property type="entry name" value="Phosphatidylinositol (PI) phosphodiesterase"/>
    <property type="match status" value="1"/>
</dbReference>
<dbReference type="SUPFAM" id="SSF51695">
    <property type="entry name" value="PLC-like phosphodiesterases"/>
    <property type="match status" value="1"/>
</dbReference>
<dbReference type="PROSITE" id="PS51704">
    <property type="entry name" value="GP_PDE"/>
    <property type="match status" value="1"/>
</dbReference>
<reference evidence="2" key="1">
    <citation type="submission" date="2020-12" db="EMBL/GenBank/DDBJ databases">
        <title>Genome sequencing of genetic groups of Flavobacterium columnare.</title>
        <authorList>
            <person name="Waldbieser G.C."/>
            <person name="Griffin M.J."/>
            <person name="LaFrentz B.R."/>
        </authorList>
    </citation>
    <scope>NUCLEOTIDE SEQUENCE</scope>
    <source>
        <strain evidence="2">90-106</strain>
    </source>
</reference>
<gene>
    <name evidence="2" type="ORF">JJC05_14695</name>
</gene>
<dbReference type="InterPro" id="IPR017946">
    <property type="entry name" value="PLC-like_Pdiesterase_TIM-brl"/>
</dbReference>
<dbReference type="EMBL" id="CP067378">
    <property type="protein sequence ID" value="QYS90212.1"/>
    <property type="molecule type" value="Genomic_DNA"/>
</dbReference>
<dbReference type="Pfam" id="PF03009">
    <property type="entry name" value="GDPD"/>
    <property type="match status" value="1"/>
</dbReference>
<protein>
    <recommendedName>
        <fullName evidence="1">GP-PDE domain-containing protein</fullName>
    </recommendedName>
</protein>
<dbReference type="KEGG" id="fdv:JJC05_14695"/>
<dbReference type="AlphaFoldDB" id="A0A8G0P7I5"/>
<sequence length="38" mass="4549">MKVIPWTVNKKEEMEKVISYGVDGLISDYPNRYFELKK</sequence>
<evidence type="ECO:0000313" key="2">
    <source>
        <dbReference type="EMBL" id="QYS90212.1"/>
    </source>
</evidence>
<dbReference type="GO" id="GO:0006629">
    <property type="term" value="P:lipid metabolic process"/>
    <property type="evidence" value="ECO:0007669"/>
    <property type="project" value="InterPro"/>
</dbReference>
<name>A0A8G0P7I5_9FLAO</name>
<evidence type="ECO:0000259" key="1">
    <source>
        <dbReference type="PROSITE" id="PS51704"/>
    </source>
</evidence>
<dbReference type="GO" id="GO:0008081">
    <property type="term" value="F:phosphoric diester hydrolase activity"/>
    <property type="evidence" value="ECO:0007669"/>
    <property type="project" value="InterPro"/>
</dbReference>
<feature type="domain" description="GP-PDE" evidence="1">
    <location>
        <begin position="1"/>
        <end position="37"/>
    </location>
</feature>
<accession>A0A8G0P7I5</accession>
<dbReference type="InterPro" id="IPR030395">
    <property type="entry name" value="GP_PDE_dom"/>
</dbReference>
<proteinExistence type="predicted"/>
<organism evidence="2">
    <name type="scientific">Flavobacterium columnare</name>
    <dbReference type="NCBI Taxonomy" id="996"/>
    <lineage>
        <taxon>Bacteria</taxon>
        <taxon>Pseudomonadati</taxon>
        <taxon>Bacteroidota</taxon>
        <taxon>Flavobacteriia</taxon>
        <taxon>Flavobacteriales</taxon>
        <taxon>Flavobacteriaceae</taxon>
        <taxon>Flavobacterium</taxon>
    </lineage>
</organism>